<dbReference type="Pfam" id="PF09739">
    <property type="entry name" value="MCM_bind"/>
    <property type="match status" value="1"/>
</dbReference>
<evidence type="ECO:0000256" key="1">
    <source>
        <dbReference type="ARBA" id="ARBA00004123"/>
    </source>
</evidence>
<dbReference type="GO" id="GO:0006261">
    <property type="term" value="P:DNA-templated DNA replication"/>
    <property type="evidence" value="ECO:0007669"/>
    <property type="project" value="TreeGrafter"/>
</dbReference>
<reference evidence="5" key="1">
    <citation type="submission" date="2014-12" db="EMBL/GenBank/DDBJ databases">
        <title>Insight into the proteome of Arion vulgaris.</title>
        <authorList>
            <person name="Aradska J."/>
            <person name="Bulat T."/>
            <person name="Smidak R."/>
            <person name="Sarate P."/>
            <person name="Gangsoo J."/>
            <person name="Sialana F."/>
            <person name="Bilban M."/>
            <person name="Lubec G."/>
        </authorList>
    </citation>
    <scope>NUCLEOTIDE SEQUENCE</scope>
    <source>
        <tissue evidence="5">Skin</tissue>
    </source>
</reference>
<accession>A0A0B7A4M6</accession>
<dbReference type="AlphaFoldDB" id="A0A0B7A4M6"/>
<dbReference type="InterPro" id="IPR019140">
    <property type="entry name" value="MCM_complex-bd"/>
</dbReference>
<sequence length="300" mass="33343">MEDACSIHVELLSIIEHALLGDRLAAEYLLCNLVSNVYTRADGLPLGKLSVNISGCPAVQKYATLLHHLISQLVPQSVLIDMSIDNMNKLKLIPSKDYSINRLTAGMLQLAAGTHLVLNETALHQGQLNQTGVSNIKALADVITWQKVDYDYQWHPIPIPTDFSVLVLSDGESLLPKDIHVPLAVNIDVVDITEHFIQLDSRLTEENLNKLRSYITACRLAEYSLSDDLQKVMQDDFVEIRQINPKDMSVDDFHRLLSLVRSLTRSCGQLSSGVEVWAKVKAMEAARKVRVANLPGASRN</sequence>
<evidence type="ECO:0000256" key="2">
    <source>
        <dbReference type="ARBA" id="ARBA00007925"/>
    </source>
</evidence>
<comment type="subcellular location">
    <subcellularLocation>
        <location evidence="1">Nucleus</location>
    </subcellularLocation>
</comment>
<gene>
    <name evidence="5" type="primary">ORF93350</name>
</gene>
<name>A0A0B7A4M6_9EUPU</name>
<comment type="similarity">
    <text evidence="2">Belongs to the MCMBP family.</text>
</comment>
<dbReference type="EMBL" id="HACG01028096">
    <property type="protein sequence ID" value="CEK74961.1"/>
    <property type="molecule type" value="Transcribed_RNA"/>
</dbReference>
<organism evidence="5">
    <name type="scientific">Arion vulgaris</name>
    <dbReference type="NCBI Taxonomy" id="1028688"/>
    <lineage>
        <taxon>Eukaryota</taxon>
        <taxon>Metazoa</taxon>
        <taxon>Spiralia</taxon>
        <taxon>Lophotrochozoa</taxon>
        <taxon>Mollusca</taxon>
        <taxon>Gastropoda</taxon>
        <taxon>Heterobranchia</taxon>
        <taxon>Euthyneura</taxon>
        <taxon>Panpulmonata</taxon>
        <taxon>Eupulmonata</taxon>
        <taxon>Stylommatophora</taxon>
        <taxon>Helicina</taxon>
        <taxon>Arionoidea</taxon>
        <taxon>Arionidae</taxon>
        <taxon>Arion</taxon>
    </lineage>
</organism>
<keyword evidence="4" id="KW-0539">Nucleus</keyword>
<dbReference type="PANTHER" id="PTHR13489:SF0">
    <property type="entry name" value="MINI-CHROMOSOME MAINTENANCE COMPLEX-BINDING PROTEIN"/>
    <property type="match status" value="1"/>
</dbReference>
<proteinExistence type="inferred from homology"/>
<evidence type="ECO:0000256" key="4">
    <source>
        <dbReference type="ARBA" id="ARBA00023242"/>
    </source>
</evidence>
<dbReference type="GO" id="GO:0005634">
    <property type="term" value="C:nucleus"/>
    <property type="evidence" value="ECO:0007669"/>
    <property type="project" value="UniProtKB-SubCell"/>
</dbReference>
<evidence type="ECO:0000313" key="5">
    <source>
        <dbReference type="EMBL" id="CEK74961.1"/>
    </source>
</evidence>
<dbReference type="GO" id="GO:0003682">
    <property type="term" value="F:chromatin binding"/>
    <property type="evidence" value="ECO:0007669"/>
    <property type="project" value="TreeGrafter"/>
</dbReference>
<protein>
    <recommendedName>
        <fullName evidence="3">Mini-chromosome maintenance complex-binding protein</fullName>
    </recommendedName>
</protein>
<dbReference type="PANTHER" id="PTHR13489">
    <property type="entry name" value="MINI-CHROMOSOME MAINTENANCE COMPLEX-BINDING PROTEIN"/>
    <property type="match status" value="1"/>
</dbReference>
<evidence type="ECO:0000256" key="3">
    <source>
        <dbReference type="ARBA" id="ARBA00015405"/>
    </source>
</evidence>